<protein>
    <recommendedName>
        <fullName evidence="3">Mannitol operon repressor</fullName>
    </recommendedName>
</protein>
<name>A0ABX5X215_9GAMM</name>
<dbReference type="InterPro" id="IPR007761">
    <property type="entry name" value="MtlR-like"/>
</dbReference>
<dbReference type="EMBL" id="CP041614">
    <property type="protein sequence ID" value="QDO85373.1"/>
    <property type="molecule type" value="Genomic_DNA"/>
</dbReference>
<evidence type="ECO:0000313" key="1">
    <source>
        <dbReference type="EMBL" id="QDO85373.1"/>
    </source>
</evidence>
<sequence>MSSIVGKEASEVFIKYHILISSESDRGAVILAGSILDVALENLIVSFLLPPMKKDDKLVSGAYAPLGSFSAKIEMCYRLGLVKAEIVEQLQLFKSIRNDFAHRITDAQLDSQNNKNKMQSILNKDPDLEEAFRVSLSNVFQKNGISRNSKNLISLVGVRCAFDLLFATLCMLLERMSLDIERIQINQK</sequence>
<dbReference type="PANTHER" id="PTHR37941:SF1">
    <property type="entry name" value="FUMARASE E-RELATED"/>
    <property type="match status" value="1"/>
</dbReference>
<dbReference type="Gene3D" id="1.20.120.330">
    <property type="entry name" value="Nucleotidyltransferases domain 2"/>
    <property type="match status" value="1"/>
</dbReference>
<dbReference type="RefSeq" id="WP_144047716.1">
    <property type="nucleotide sequence ID" value="NZ_CP041614.1"/>
</dbReference>
<evidence type="ECO:0000313" key="2">
    <source>
        <dbReference type="Proteomes" id="UP000315947"/>
    </source>
</evidence>
<dbReference type="SUPFAM" id="SSF158668">
    <property type="entry name" value="MtlR-like"/>
    <property type="match status" value="1"/>
</dbReference>
<accession>A0ABX5X215</accession>
<evidence type="ECO:0008006" key="3">
    <source>
        <dbReference type="Google" id="ProtNLM"/>
    </source>
</evidence>
<gene>
    <name evidence="1" type="ORF">FM037_21630</name>
</gene>
<dbReference type="Proteomes" id="UP000315947">
    <property type="component" value="Chromosome"/>
</dbReference>
<proteinExistence type="predicted"/>
<dbReference type="InterPro" id="IPR038026">
    <property type="entry name" value="MtlR-like_sf"/>
</dbReference>
<dbReference type="PANTHER" id="PTHR37941">
    <property type="entry name" value="FUMARASE E-RELATED"/>
    <property type="match status" value="1"/>
</dbReference>
<reference evidence="1 2" key="1">
    <citation type="submission" date="2019-07" db="EMBL/GenBank/DDBJ databases">
        <title>Shewanella sp. YLB-06 whole genomic sequence.</title>
        <authorList>
            <person name="Yu L."/>
        </authorList>
    </citation>
    <scope>NUCLEOTIDE SEQUENCE [LARGE SCALE GENOMIC DNA]</scope>
    <source>
        <strain evidence="1 2">YLB-06</strain>
    </source>
</reference>
<organism evidence="1 2">
    <name type="scientific">Shewanella psychropiezotolerans</name>
    <dbReference type="NCBI Taxonomy" id="2593655"/>
    <lineage>
        <taxon>Bacteria</taxon>
        <taxon>Pseudomonadati</taxon>
        <taxon>Pseudomonadota</taxon>
        <taxon>Gammaproteobacteria</taxon>
        <taxon>Alteromonadales</taxon>
        <taxon>Shewanellaceae</taxon>
        <taxon>Shewanella</taxon>
    </lineage>
</organism>
<keyword evidence="2" id="KW-1185">Reference proteome</keyword>